<keyword evidence="4" id="KW-1185">Reference proteome</keyword>
<feature type="transmembrane region" description="Helical" evidence="1">
    <location>
        <begin position="44"/>
        <end position="67"/>
    </location>
</feature>
<accession>A0ABV3C9B6</accession>
<feature type="transmembrane region" description="Helical" evidence="1">
    <location>
        <begin position="166"/>
        <end position="184"/>
    </location>
</feature>
<comment type="caution">
    <text evidence="3">The sequence shown here is derived from an EMBL/GenBank/DDBJ whole genome shotgun (WGS) entry which is preliminary data.</text>
</comment>
<dbReference type="InterPro" id="IPR036938">
    <property type="entry name" value="PAP2/HPO_sf"/>
</dbReference>
<dbReference type="SMART" id="SM00014">
    <property type="entry name" value="acidPPc"/>
    <property type="match status" value="1"/>
</dbReference>
<dbReference type="SUPFAM" id="SSF48317">
    <property type="entry name" value="Acid phosphatase/Vanadium-dependent haloperoxidase"/>
    <property type="match status" value="1"/>
</dbReference>
<evidence type="ECO:0000256" key="1">
    <source>
        <dbReference type="SAM" id="Phobius"/>
    </source>
</evidence>
<proteinExistence type="predicted"/>
<evidence type="ECO:0000313" key="4">
    <source>
        <dbReference type="Proteomes" id="UP001551329"/>
    </source>
</evidence>
<organism evidence="3 4">
    <name type="scientific">Streptomyces narbonensis</name>
    <dbReference type="NCBI Taxonomy" id="67333"/>
    <lineage>
        <taxon>Bacteria</taxon>
        <taxon>Bacillati</taxon>
        <taxon>Actinomycetota</taxon>
        <taxon>Actinomycetes</taxon>
        <taxon>Kitasatosporales</taxon>
        <taxon>Streptomycetaceae</taxon>
        <taxon>Streptomyces</taxon>
    </lineage>
</organism>
<evidence type="ECO:0000313" key="3">
    <source>
        <dbReference type="EMBL" id="MEU7071376.1"/>
    </source>
</evidence>
<dbReference type="Gene3D" id="1.20.144.10">
    <property type="entry name" value="Phosphatidic acid phosphatase type 2/haloperoxidase"/>
    <property type="match status" value="1"/>
</dbReference>
<dbReference type="Proteomes" id="UP001551329">
    <property type="component" value="Unassembled WGS sequence"/>
</dbReference>
<feature type="transmembrane region" description="Helical" evidence="1">
    <location>
        <begin position="74"/>
        <end position="95"/>
    </location>
</feature>
<feature type="domain" description="Phosphatidic acid phosphatase type 2/haloperoxidase" evidence="2">
    <location>
        <begin position="72"/>
        <end position="181"/>
    </location>
</feature>
<dbReference type="RefSeq" id="WP_358475237.1">
    <property type="nucleotide sequence ID" value="NZ_JBEZAE010000007.1"/>
</dbReference>
<evidence type="ECO:0000259" key="2">
    <source>
        <dbReference type="SMART" id="SM00014"/>
    </source>
</evidence>
<sequence length="202" mass="21388">MAAALAAGLATLGEGAPVFQGVDDLWMSAMRGSPDEAVTGLARALDVLGGPLGMVVPLVLTGCLAIYGRWRSGVFVFVVCVLANVVVVLPVKQFIDRPRPLEPWILVGGGSFPSGQVFTVTTLVMAAGVVLFPPAARRWWWLFAAVLVGATMWSRTWMHAQWLSDAAAGAAMGAGVVLLLWSAFARLLEEEAVRAAAGRLWD</sequence>
<protein>
    <submittedName>
        <fullName evidence="3">Phosphatase PAP2 family protein</fullName>
    </submittedName>
</protein>
<gene>
    <name evidence="3" type="ORF">AB0A88_14680</name>
</gene>
<feature type="transmembrane region" description="Helical" evidence="1">
    <location>
        <begin position="115"/>
        <end position="132"/>
    </location>
</feature>
<name>A0ABV3C9B6_9ACTN</name>
<feature type="transmembrane region" description="Helical" evidence="1">
    <location>
        <begin position="139"/>
        <end position="160"/>
    </location>
</feature>
<dbReference type="EMBL" id="JBEZAE010000007">
    <property type="protein sequence ID" value="MEU7071376.1"/>
    <property type="molecule type" value="Genomic_DNA"/>
</dbReference>
<keyword evidence="1" id="KW-0812">Transmembrane</keyword>
<reference evidence="3 4" key="1">
    <citation type="submission" date="2024-06" db="EMBL/GenBank/DDBJ databases">
        <title>The Natural Products Discovery Center: Release of the First 8490 Sequenced Strains for Exploring Actinobacteria Biosynthetic Diversity.</title>
        <authorList>
            <person name="Kalkreuter E."/>
            <person name="Kautsar S.A."/>
            <person name="Yang D."/>
            <person name="Bader C.D."/>
            <person name="Teijaro C.N."/>
            <person name="Fluegel L."/>
            <person name="Davis C.M."/>
            <person name="Simpson J.R."/>
            <person name="Lauterbach L."/>
            <person name="Steele A.D."/>
            <person name="Gui C."/>
            <person name="Meng S."/>
            <person name="Li G."/>
            <person name="Viehrig K."/>
            <person name="Ye F."/>
            <person name="Su P."/>
            <person name="Kiefer A.F."/>
            <person name="Nichols A."/>
            <person name="Cepeda A.J."/>
            <person name="Yan W."/>
            <person name="Fan B."/>
            <person name="Jiang Y."/>
            <person name="Adhikari A."/>
            <person name="Zheng C.-J."/>
            <person name="Schuster L."/>
            <person name="Cowan T.M."/>
            <person name="Smanski M.J."/>
            <person name="Chevrette M.G."/>
            <person name="De Carvalho L.P.S."/>
            <person name="Shen B."/>
        </authorList>
    </citation>
    <scope>NUCLEOTIDE SEQUENCE [LARGE SCALE GENOMIC DNA]</scope>
    <source>
        <strain evidence="3 4">NPDC045974</strain>
    </source>
</reference>
<keyword evidence="1" id="KW-1133">Transmembrane helix</keyword>
<keyword evidence="1" id="KW-0472">Membrane</keyword>
<dbReference type="Pfam" id="PF01569">
    <property type="entry name" value="PAP2"/>
    <property type="match status" value="1"/>
</dbReference>
<dbReference type="InterPro" id="IPR000326">
    <property type="entry name" value="PAP2/HPO"/>
</dbReference>